<dbReference type="SMART" id="SM00314">
    <property type="entry name" value="RA"/>
    <property type="match status" value="1"/>
</dbReference>
<feature type="compositionally biased region" description="Polar residues" evidence="9">
    <location>
        <begin position="1"/>
        <end position="11"/>
    </location>
</feature>
<dbReference type="FunFam" id="3.10.20.90:FF:000048">
    <property type="entry name" value="Ras association domain family member 1"/>
    <property type="match status" value="1"/>
</dbReference>
<evidence type="ECO:0000256" key="3">
    <source>
        <dbReference type="ARBA" id="ARBA00022553"/>
    </source>
</evidence>
<keyword evidence="6" id="KW-0863">Zinc-finger</keyword>
<evidence type="ECO:0000256" key="6">
    <source>
        <dbReference type="ARBA" id="ARBA00022771"/>
    </source>
</evidence>
<sequence length="279" mass="31591">MASEANSSEKTPSFEMTWGSSTSSGYCSEEDSDSEFEQYFTARTSFFPKPPKPNVTDNNVKKDEQIESGKQELTTAEILQKVREYNSQINSNLFMNMNKDGSYTGFVKVQFKLARPVSVPAPKKGGPDAGGRRASGVKRRTSFYLPKDASKHLHISSRTSAREVIEALLKKFTVVDNPGKFALFERSERHDQVYLRKLPDDERPLRLRLSAGPNEKVLSFVLKENETGEVNWHAFSMPELKNFLLILQREEEEHVKQIVQRYTVARTKMLEALSGSTPG</sequence>
<dbReference type="AlphaFoldDB" id="A0A3Q2TLZ1"/>
<keyword evidence="13" id="KW-1185">Reference proteome</keyword>
<dbReference type="PROSITE" id="PS50951">
    <property type="entry name" value="SARAH"/>
    <property type="match status" value="1"/>
</dbReference>
<dbReference type="InterPro" id="IPR011524">
    <property type="entry name" value="SARAH_dom"/>
</dbReference>
<evidence type="ECO:0000259" key="11">
    <source>
        <dbReference type="PROSITE" id="PS50951"/>
    </source>
</evidence>
<evidence type="ECO:0000259" key="10">
    <source>
        <dbReference type="PROSITE" id="PS50200"/>
    </source>
</evidence>
<dbReference type="GO" id="GO:0007265">
    <property type="term" value="P:Ras protein signal transduction"/>
    <property type="evidence" value="ECO:0007669"/>
    <property type="project" value="TreeGrafter"/>
</dbReference>
<evidence type="ECO:0000256" key="1">
    <source>
        <dbReference type="ARBA" id="ARBA00004245"/>
    </source>
</evidence>
<evidence type="ECO:0000256" key="9">
    <source>
        <dbReference type="SAM" id="MobiDB-lite"/>
    </source>
</evidence>
<name>A0A3Q2TLZ1_FUNHE</name>
<feature type="region of interest" description="Disordered" evidence="9">
    <location>
        <begin position="1"/>
        <end position="30"/>
    </location>
</feature>
<proteinExistence type="predicted"/>
<protein>
    <submittedName>
        <fullName evidence="12">Ras association domain family member 1</fullName>
    </submittedName>
</protein>
<dbReference type="Gene3D" id="3.10.20.90">
    <property type="entry name" value="Phosphatidylinositol 3-kinase Catalytic Subunit, Chain A, domain 1"/>
    <property type="match status" value="1"/>
</dbReference>
<dbReference type="InterPro" id="IPR029071">
    <property type="entry name" value="Ubiquitin-like_domsf"/>
</dbReference>
<evidence type="ECO:0000256" key="4">
    <source>
        <dbReference type="ARBA" id="ARBA00022701"/>
    </source>
</evidence>
<organism evidence="12 13">
    <name type="scientific">Fundulus heteroclitus</name>
    <name type="common">Killifish</name>
    <name type="synonym">Mummichog</name>
    <dbReference type="NCBI Taxonomy" id="8078"/>
    <lineage>
        <taxon>Eukaryota</taxon>
        <taxon>Metazoa</taxon>
        <taxon>Chordata</taxon>
        <taxon>Craniata</taxon>
        <taxon>Vertebrata</taxon>
        <taxon>Euteleostomi</taxon>
        <taxon>Actinopterygii</taxon>
        <taxon>Neopterygii</taxon>
        <taxon>Teleostei</taxon>
        <taxon>Neoteleostei</taxon>
        <taxon>Acanthomorphata</taxon>
        <taxon>Ovalentaria</taxon>
        <taxon>Atherinomorphae</taxon>
        <taxon>Cyprinodontiformes</taxon>
        <taxon>Fundulidae</taxon>
        <taxon>Fundulus</taxon>
    </lineage>
</organism>
<comment type="subcellular location">
    <subcellularLocation>
        <location evidence="1">Cytoplasm</location>
        <location evidence="1">Cytoskeleton</location>
    </subcellularLocation>
</comment>
<feature type="domain" description="SARAH" evidence="11">
    <location>
        <begin position="229"/>
        <end position="276"/>
    </location>
</feature>
<feature type="region of interest" description="Disordered" evidence="9">
    <location>
        <begin position="118"/>
        <end position="140"/>
    </location>
</feature>
<dbReference type="InterPro" id="IPR000159">
    <property type="entry name" value="RA_dom"/>
</dbReference>
<dbReference type="GO" id="GO:0005874">
    <property type="term" value="C:microtubule"/>
    <property type="evidence" value="ECO:0007669"/>
    <property type="project" value="UniProtKB-KW"/>
</dbReference>
<keyword evidence="4" id="KW-0493">Microtubule</keyword>
<dbReference type="PANTHER" id="PTHR22738">
    <property type="entry name" value="RASSF"/>
    <property type="match status" value="1"/>
</dbReference>
<accession>A0A3Q2TLZ1</accession>
<keyword evidence="5" id="KW-0479">Metal-binding</keyword>
<evidence type="ECO:0000256" key="2">
    <source>
        <dbReference type="ARBA" id="ARBA00022490"/>
    </source>
</evidence>
<evidence type="ECO:0000313" key="13">
    <source>
        <dbReference type="Proteomes" id="UP000265000"/>
    </source>
</evidence>
<evidence type="ECO:0000256" key="8">
    <source>
        <dbReference type="ARBA" id="ARBA00023212"/>
    </source>
</evidence>
<keyword evidence="7" id="KW-0862">Zinc</keyword>
<reference evidence="12" key="1">
    <citation type="submission" date="2025-08" db="UniProtKB">
        <authorList>
            <consortium name="Ensembl"/>
        </authorList>
    </citation>
    <scope>IDENTIFICATION</scope>
</reference>
<dbReference type="GeneTree" id="ENSGT00940000155664"/>
<reference evidence="12" key="2">
    <citation type="submission" date="2025-09" db="UniProtKB">
        <authorList>
            <consortium name="Ensembl"/>
        </authorList>
    </citation>
    <scope>IDENTIFICATION</scope>
</reference>
<dbReference type="SUPFAM" id="SSF54236">
    <property type="entry name" value="Ubiquitin-like"/>
    <property type="match status" value="1"/>
</dbReference>
<dbReference type="Ensembl" id="ENSFHET00000026119.1">
    <property type="protein sequence ID" value="ENSFHEP00000017450.1"/>
    <property type="gene ID" value="ENSFHEG00000019177.1"/>
</dbReference>
<dbReference type="Pfam" id="PF16517">
    <property type="entry name" value="Nore1-SARAH"/>
    <property type="match status" value="1"/>
</dbReference>
<feature type="domain" description="Ras-associating" evidence="10">
    <location>
        <begin position="137"/>
        <end position="227"/>
    </location>
</feature>
<evidence type="ECO:0000256" key="5">
    <source>
        <dbReference type="ARBA" id="ARBA00022723"/>
    </source>
</evidence>
<dbReference type="PROSITE" id="PS50200">
    <property type="entry name" value="RA"/>
    <property type="match status" value="1"/>
</dbReference>
<dbReference type="GO" id="GO:0005634">
    <property type="term" value="C:nucleus"/>
    <property type="evidence" value="ECO:0007669"/>
    <property type="project" value="TreeGrafter"/>
</dbReference>
<dbReference type="Gene3D" id="1.20.5.110">
    <property type="match status" value="1"/>
</dbReference>
<dbReference type="InterPro" id="IPR033614">
    <property type="entry name" value="RASSF1-6"/>
</dbReference>
<dbReference type="Pfam" id="PF00788">
    <property type="entry name" value="RA"/>
    <property type="match status" value="1"/>
</dbReference>
<evidence type="ECO:0000256" key="7">
    <source>
        <dbReference type="ARBA" id="ARBA00022833"/>
    </source>
</evidence>
<dbReference type="GO" id="GO:0008270">
    <property type="term" value="F:zinc ion binding"/>
    <property type="evidence" value="ECO:0007669"/>
    <property type="project" value="UniProtKB-KW"/>
</dbReference>
<dbReference type="PANTHER" id="PTHR22738:SF12">
    <property type="entry name" value="RAS ASSOCIATION DOMAIN-CONTAINING PROTEIN 1"/>
    <property type="match status" value="1"/>
</dbReference>
<evidence type="ECO:0000313" key="12">
    <source>
        <dbReference type="Ensembl" id="ENSFHEP00000017450.1"/>
    </source>
</evidence>
<keyword evidence="2" id="KW-0963">Cytoplasm</keyword>
<keyword evidence="3" id="KW-0597">Phosphoprotein</keyword>
<keyword evidence="8" id="KW-0206">Cytoskeleton</keyword>
<dbReference type="Proteomes" id="UP000265000">
    <property type="component" value="Unplaced"/>
</dbReference>